<feature type="transmembrane region" description="Helical" evidence="5">
    <location>
        <begin position="291"/>
        <end position="312"/>
    </location>
</feature>
<sequence length="551" mass="64326">MRFLYKVRLQVNDMFSHFSRFIAPTYYHDRCERTLQMYVYIMHKREVLLSLMTLLSSYILLLFIGLAGPNVDKVNSIKAQQIFSDSNINKTFIPQLLQSGPFILTTASLTSYSQQLSLYISFSLKNEESSEAFHKEFVINVKLEGIDKDDRNITVANGNLTSSLYCGGRQCEPIRVLRLSYIEYKHYRMNVTFYRLESVNEKYVIDDILFEFRSINDSFTNLSIWVRFIFLLITFGVMYFYMQNLYRFQIIDWSLEQQWTAIQLILLVFSNNPFYPIQFLLGSSLPRLMEIWLHTTLQCLLMLFWLCFFHGIRQNNRSFTRFYACKLFIIGSIWFTVIYTMSWTLRNQLADPIFDELAYFKASSFLQFCGVVFYIALICYFIYLIILVFVAFTELRSMPYFDVRLKLQTFLMLFVLTISVLTILLSSNNSFSSSVMTSSLPFLQLLPFAHFSTSSATFLSIFSLVNIYICACAYYYRPALNQINECQIMRDNPAISMIDDSDEEVLYGSDTEELLNISPSPTHSESINALSSNNCISIPNLIDTRTDEESD</sequence>
<evidence type="ECO:0000256" key="1">
    <source>
        <dbReference type="ARBA" id="ARBA00004141"/>
    </source>
</evidence>
<evidence type="ECO:0000259" key="7">
    <source>
        <dbReference type="Pfam" id="PF21885"/>
    </source>
</evidence>
<name>A0A9Q0RSX0_BLOTA</name>
<dbReference type="PANTHER" id="PTHR31918:SF1">
    <property type="entry name" value="TRANSMEMBRANE PROTEIN 181"/>
    <property type="match status" value="1"/>
</dbReference>
<dbReference type="Proteomes" id="UP001142055">
    <property type="component" value="Chromosome 1"/>
</dbReference>
<proteinExistence type="predicted"/>
<dbReference type="PANTHER" id="PTHR31918">
    <property type="entry name" value="TRANSMEMBRANE PROTEIN 181"/>
    <property type="match status" value="1"/>
</dbReference>
<protein>
    <submittedName>
        <fullName evidence="8">Uncharacterized protein</fullName>
    </submittedName>
</protein>
<feature type="transmembrane region" description="Helical" evidence="5">
    <location>
        <begin position="222"/>
        <end position="241"/>
    </location>
</feature>
<feature type="transmembrane region" description="Helical" evidence="5">
    <location>
        <begin position="365"/>
        <end position="393"/>
    </location>
</feature>
<gene>
    <name evidence="8" type="ORF">RDWZM_003675</name>
</gene>
<keyword evidence="3 5" id="KW-1133">Transmembrane helix</keyword>
<keyword evidence="2 5" id="KW-0812">Transmembrane</keyword>
<comment type="caution">
    <text evidence="8">The sequence shown here is derived from an EMBL/GenBank/DDBJ whole genome shotgun (WGS) entry which is preliminary data.</text>
</comment>
<dbReference type="EMBL" id="JAPWDV010000001">
    <property type="protein sequence ID" value="KAJ6225130.1"/>
    <property type="molecule type" value="Genomic_DNA"/>
</dbReference>
<feature type="transmembrane region" description="Helical" evidence="5">
    <location>
        <begin position="324"/>
        <end position="345"/>
    </location>
</feature>
<reference evidence="8" key="1">
    <citation type="submission" date="2022-12" db="EMBL/GenBank/DDBJ databases">
        <title>Genome assemblies of Blomia tropicalis.</title>
        <authorList>
            <person name="Cui Y."/>
        </authorList>
    </citation>
    <scope>NUCLEOTIDE SEQUENCE</scope>
    <source>
        <tissue evidence="8">Adult mites</tissue>
    </source>
</reference>
<comment type="subcellular location">
    <subcellularLocation>
        <location evidence="1">Membrane</location>
        <topology evidence="1">Multi-pass membrane protein</topology>
    </subcellularLocation>
</comment>
<keyword evidence="9" id="KW-1185">Reference proteome</keyword>
<dbReference type="InterPro" id="IPR054077">
    <property type="entry name" value="TMEM181_GOLD"/>
</dbReference>
<evidence type="ECO:0000256" key="4">
    <source>
        <dbReference type="ARBA" id="ARBA00023136"/>
    </source>
</evidence>
<evidence type="ECO:0000256" key="2">
    <source>
        <dbReference type="ARBA" id="ARBA00022692"/>
    </source>
</evidence>
<evidence type="ECO:0000256" key="5">
    <source>
        <dbReference type="SAM" id="Phobius"/>
    </source>
</evidence>
<accession>A0A9Q0RSX0</accession>
<dbReference type="OMA" id="CFFHGIR"/>
<dbReference type="InterPro" id="IPR040416">
    <property type="entry name" value="TMEM181"/>
</dbReference>
<dbReference type="Pfam" id="PF06664">
    <property type="entry name" value="WLS-like_TM"/>
    <property type="match status" value="1"/>
</dbReference>
<dbReference type="InterPro" id="IPR047843">
    <property type="entry name" value="WLS-like_TM"/>
</dbReference>
<feature type="transmembrane region" description="Helical" evidence="5">
    <location>
        <begin position="405"/>
        <end position="425"/>
    </location>
</feature>
<dbReference type="GO" id="GO:0015643">
    <property type="term" value="F:toxic substance binding"/>
    <property type="evidence" value="ECO:0007669"/>
    <property type="project" value="InterPro"/>
</dbReference>
<feature type="transmembrane region" description="Helical" evidence="5">
    <location>
        <begin position="456"/>
        <end position="476"/>
    </location>
</feature>
<evidence type="ECO:0000259" key="6">
    <source>
        <dbReference type="Pfam" id="PF06664"/>
    </source>
</evidence>
<feature type="transmembrane region" description="Helical" evidence="5">
    <location>
        <begin position="47"/>
        <end position="68"/>
    </location>
</feature>
<dbReference type="GO" id="GO:0016020">
    <property type="term" value="C:membrane"/>
    <property type="evidence" value="ECO:0007669"/>
    <property type="project" value="UniProtKB-SubCell"/>
</dbReference>
<evidence type="ECO:0000313" key="9">
    <source>
        <dbReference type="Proteomes" id="UP001142055"/>
    </source>
</evidence>
<feature type="domain" description="TMEM181 GOLD" evidence="7">
    <location>
        <begin position="100"/>
        <end position="214"/>
    </location>
</feature>
<dbReference type="Pfam" id="PF21885">
    <property type="entry name" value="TMEM181_GOLD"/>
    <property type="match status" value="1"/>
</dbReference>
<keyword evidence="4 5" id="KW-0472">Membrane</keyword>
<evidence type="ECO:0000256" key="3">
    <source>
        <dbReference type="ARBA" id="ARBA00022989"/>
    </source>
</evidence>
<dbReference type="AlphaFoldDB" id="A0A9Q0RSX0"/>
<organism evidence="8 9">
    <name type="scientific">Blomia tropicalis</name>
    <name type="common">Mite</name>
    <dbReference type="NCBI Taxonomy" id="40697"/>
    <lineage>
        <taxon>Eukaryota</taxon>
        <taxon>Metazoa</taxon>
        <taxon>Ecdysozoa</taxon>
        <taxon>Arthropoda</taxon>
        <taxon>Chelicerata</taxon>
        <taxon>Arachnida</taxon>
        <taxon>Acari</taxon>
        <taxon>Acariformes</taxon>
        <taxon>Sarcoptiformes</taxon>
        <taxon>Astigmata</taxon>
        <taxon>Glycyphagoidea</taxon>
        <taxon>Echimyopodidae</taxon>
        <taxon>Blomia</taxon>
    </lineage>
</organism>
<feature type="domain" description="Wntless-like transmembrane" evidence="6">
    <location>
        <begin position="216"/>
        <end position="479"/>
    </location>
</feature>
<feature type="transmembrane region" description="Helical" evidence="5">
    <location>
        <begin position="261"/>
        <end position="279"/>
    </location>
</feature>
<evidence type="ECO:0000313" key="8">
    <source>
        <dbReference type="EMBL" id="KAJ6225130.1"/>
    </source>
</evidence>